<dbReference type="OrthoDB" id="41532at2759"/>
<organism evidence="2 3">
    <name type="scientific">Lophium mytilinum</name>
    <dbReference type="NCBI Taxonomy" id="390894"/>
    <lineage>
        <taxon>Eukaryota</taxon>
        <taxon>Fungi</taxon>
        <taxon>Dikarya</taxon>
        <taxon>Ascomycota</taxon>
        <taxon>Pezizomycotina</taxon>
        <taxon>Dothideomycetes</taxon>
        <taxon>Pleosporomycetidae</taxon>
        <taxon>Mytilinidiales</taxon>
        <taxon>Mytilinidiaceae</taxon>
        <taxon>Lophium</taxon>
    </lineage>
</organism>
<evidence type="ECO:0000313" key="3">
    <source>
        <dbReference type="Proteomes" id="UP000799750"/>
    </source>
</evidence>
<accession>A0A6A6Q9J8</accession>
<proteinExistence type="predicted"/>
<protein>
    <recommendedName>
        <fullName evidence="1">N-acetyltransferase domain-containing protein</fullName>
    </recommendedName>
</protein>
<dbReference type="AlphaFoldDB" id="A0A6A6Q9J8"/>
<dbReference type="EMBL" id="MU004199">
    <property type="protein sequence ID" value="KAF2489118.1"/>
    <property type="molecule type" value="Genomic_DNA"/>
</dbReference>
<reference evidence="2" key="1">
    <citation type="journal article" date="2020" name="Stud. Mycol.">
        <title>101 Dothideomycetes genomes: a test case for predicting lifestyles and emergence of pathogens.</title>
        <authorList>
            <person name="Haridas S."/>
            <person name="Albert R."/>
            <person name="Binder M."/>
            <person name="Bloem J."/>
            <person name="Labutti K."/>
            <person name="Salamov A."/>
            <person name="Andreopoulos B."/>
            <person name="Baker S."/>
            <person name="Barry K."/>
            <person name="Bills G."/>
            <person name="Bluhm B."/>
            <person name="Cannon C."/>
            <person name="Castanera R."/>
            <person name="Culley D."/>
            <person name="Daum C."/>
            <person name="Ezra D."/>
            <person name="Gonzalez J."/>
            <person name="Henrissat B."/>
            <person name="Kuo A."/>
            <person name="Liang C."/>
            <person name="Lipzen A."/>
            <person name="Lutzoni F."/>
            <person name="Magnuson J."/>
            <person name="Mondo S."/>
            <person name="Nolan M."/>
            <person name="Ohm R."/>
            <person name="Pangilinan J."/>
            <person name="Park H.-J."/>
            <person name="Ramirez L."/>
            <person name="Alfaro M."/>
            <person name="Sun H."/>
            <person name="Tritt A."/>
            <person name="Yoshinaga Y."/>
            <person name="Zwiers L.-H."/>
            <person name="Turgeon B."/>
            <person name="Goodwin S."/>
            <person name="Spatafora J."/>
            <person name="Crous P."/>
            <person name="Grigoriev I."/>
        </authorList>
    </citation>
    <scope>NUCLEOTIDE SEQUENCE</scope>
    <source>
        <strain evidence="2">CBS 269.34</strain>
    </source>
</reference>
<dbReference type="Pfam" id="PF00583">
    <property type="entry name" value="Acetyltransf_1"/>
    <property type="match status" value="1"/>
</dbReference>
<evidence type="ECO:0000259" key="1">
    <source>
        <dbReference type="PROSITE" id="PS51186"/>
    </source>
</evidence>
<evidence type="ECO:0000313" key="2">
    <source>
        <dbReference type="EMBL" id="KAF2489118.1"/>
    </source>
</evidence>
<dbReference type="GO" id="GO:0016747">
    <property type="term" value="F:acyltransferase activity, transferring groups other than amino-acyl groups"/>
    <property type="evidence" value="ECO:0007669"/>
    <property type="project" value="InterPro"/>
</dbReference>
<keyword evidence="3" id="KW-1185">Reference proteome</keyword>
<gene>
    <name evidence="2" type="ORF">BU16DRAFT_427954</name>
</gene>
<name>A0A6A6Q9J8_9PEZI</name>
<dbReference type="InterPro" id="IPR000182">
    <property type="entry name" value="GNAT_dom"/>
</dbReference>
<dbReference type="CDD" id="cd04301">
    <property type="entry name" value="NAT_SF"/>
    <property type="match status" value="1"/>
</dbReference>
<dbReference type="SUPFAM" id="SSF55729">
    <property type="entry name" value="Acyl-CoA N-acyltransferases (Nat)"/>
    <property type="match status" value="1"/>
</dbReference>
<feature type="non-terminal residue" evidence="2">
    <location>
        <position position="216"/>
    </location>
</feature>
<dbReference type="InterPro" id="IPR016181">
    <property type="entry name" value="Acyl_CoA_acyltransferase"/>
</dbReference>
<sequence length="216" mass="23170">NPTHLPALATKYRAVRLAALAAEPTAFATTYAAESTHPLSVWSARLSHPDANDFALLATPTPISEPDAKDEDAAVKLLLSSDWAGLIALRGPTPYAAYFLPLSGQRVEEAGETRWHLNALYTAPAHRGRGLARVLIRAVVDYARGRTVSGERARVRLFCAEKMAGMYARQGFSRVGGCTLSEAFVANGDPGGVPGDAGETEEGRGRWCTRYGVVME</sequence>
<feature type="non-terminal residue" evidence="2">
    <location>
        <position position="1"/>
    </location>
</feature>
<dbReference type="Proteomes" id="UP000799750">
    <property type="component" value="Unassembled WGS sequence"/>
</dbReference>
<dbReference type="Gene3D" id="3.40.630.30">
    <property type="match status" value="1"/>
</dbReference>
<dbReference type="PROSITE" id="PS51186">
    <property type="entry name" value="GNAT"/>
    <property type="match status" value="1"/>
</dbReference>
<feature type="domain" description="N-acetyltransferase" evidence="1">
    <location>
        <begin position="44"/>
        <end position="216"/>
    </location>
</feature>